<keyword evidence="12" id="KW-0282">Flagellum</keyword>
<feature type="compositionally biased region" description="Polar residues" evidence="10">
    <location>
        <begin position="312"/>
        <end position="323"/>
    </location>
</feature>
<evidence type="ECO:0000256" key="7">
    <source>
        <dbReference type="ARBA" id="ARBA00023136"/>
    </source>
</evidence>
<dbReference type="InterPro" id="IPR013556">
    <property type="entry name" value="Flag_M-ring_C"/>
</dbReference>
<feature type="region of interest" description="Disordered" evidence="10">
    <location>
        <begin position="476"/>
        <end position="500"/>
    </location>
</feature>
<evidence type="ECO:0000256" key="5">
    <source>
        <dbReference type="ARBA" id="ARBA00022692"/>
    </source>
</evidence>
<evidence type="ECO:0000256" key="10">
    <source>
        <dbReference type="SAM" id="MobiDB-lite"/>
    </source>
</evidence>
<dbReference type="EMBL" id="CP012160">
    <property type="protein sequence ID" value="AKS47789.1"/>
    <property type="molecule type" value="Genomic_DNA"/>
</dbReference>
<comment type="similarity">
    <text evidence="3 9">Belongs to the FliF family.</text>
</comment>
<proteinExistence type="inferred from homology"/>
<keyword evidence="8 9" id="KW-0975">Bacterial flagellum</keyword>
<dbReference type="GO" id="GO:0005886">
    <property type="term" value="C:plasma membrane"/>
    <property type="evidence" value="ECO:0007669"/>
    <property type="project" value="UniProtKB-SubCell"/>
</dbReference>
<dbReference type="KEGG" id="otm:OSB_32760"/>
<organism evidence="12 13">
    <name type="scientific">Octadecabacter temperatus</name>
    <dbReference type="NCBI Taxonomy" id="1458307"/>
    <lineage>
        <taxon>Bacteria</taxon>
        <taxon>Pseudomonadati</taxon>
        <taxon>Pseudomonadota</taxon>
        <taxon>Alphaproteobacteria</taxon>
        <taxon>Rhodobacterales</taxon>
        <taxon>Roseobacteraceae</taxon>
        <taxon>Octadecabacter</taxon>
    </lineage>
</organism>
<feature type="compositionally biased region" description="Polar residues" evidence="10">
    <location>
        <begin position="478"/>
        <end position="495"/>
    </location>
</feature>
<feature type="compositionally biased region" description="Polar residues" evidence="10">
    <location>
        <begin position="275"/>
        <end position="295"/>
    </location>
</feature>
<comment type="function">
    <text evidence="9">The M ring may be actively involved in energy transduction.</text>
</comment>
<dbReference type="NCBIfam" id="TIGR00206">
    <property type="entry name" value="fliF"/>
    <property type="match status" value="1"/>
</dbReference>
<evidence type="ECO:0000313" key="12">
    <source>
        <dbReference type="EMBL" id="AKS47789.1"/>
    </source>
</evidence>
<keyword evidence="4" id="KW-1003">Cell membrane</keyword>
<dbReference type="PIRSF" id="PIRSF004862">
    <property type="entry name" value="FliF"/>
    <property type="match status" value="1"/>
</dbReference>
<keyword evidence="13" id="KW-1185">Reference proteome</keyword>
<dbReference type="Gene3D" id="3.30.300.30">
    <property type="match status" value="1"/>
</dbReference>
<sequence>MGSANTIWTNLDARRRITVIGASLAVFVAVLLMARSTTSSDLVLLYAGLDNGTAGEIITALDQRDVEYDVQGGSIFVPRAERDRLRMTLASEGLPANSSQGYELLDNLSGFGTTSQMFDAAYWRAKEGELARTMLASPHIRAARVHISATSAQPFRREQAPTAAVNVTTMSGSLDTGQADALRFLVASAVPGLAPTDVAVIDGVGGLISSTDGNSTAADTHEKVSELRSRVERILAARVGPGNAVVEVSVDTVTETESIIERSFDPETRVAISTEVQESSASSQDTMSGDVTIASNLPDGDAAGNSGAASNENTESRSVTNYEVSETQREVLRRPGAVKRISVAVLVNSVTTVDDTGEPIVTARPPEELEDLRLLVASAVGLDEARGDEITIRSMAFEALPAVGTESGVGEIPSTPLNIMQLVQTGVLALVALILGLFVVRPILTSNRTSPALLDNSGAGVSSTALGADSNVIDGTVSPVQSMAPSQTDANSVPSTDDPVDRLRDLIEDRRDEAIQVLQSWIDEPDSEPAK</sequence>
<dbReference type="Proteomes" id="UP000067444">
    <property type="component" value="Chromosome"/>
</dbReference>
<evidence type="ECO:0000313" key="13">
    <source>
        <dbReference type="Proteomes" id="UP000067444"/>
    </source>
</evidence>
<dbReference type="AlphaFoldDB" id="A0A0K0YA31"/>
<dbReference type="Pfam" id="PF08345">
    <property type="entry name" value="YscJ_FliF_C"/>
    <property type="match status" value="1"/>
</dbReference>
<evidence type="ECO:0000256" key="11">
    <source>
        <dbReference type="SAM" id="Phobius"/>
    </source>
</evidence>
<feature type="compositionally biased region" description="Low complexity" evidence="10">
    <location>
        <begin position="299"/>
        <end position="311"/>
    </location>
</feature>
<dbReference type="GO" id="GO:0071973">
    <property type="term" value="P:bacterial-type flagellum-dependent cell motility"/>
    <property type="evidence" value="ECO:0007669"/>
    <property type="project" value="InterPro"/>
</dbReference>
<feature type="region of interest" description="Disordered" evidence="10">
    <location>
        <begin position="275"/>
        <end position="323"/>
    </location>
</feature>
<dbReference type="Pfam" id="PF01514">
    <property type="entry name" value="YscJ_FliF"/>
    <property type="match status" value="1"/>
</dbReference>
<dbReference type="InterPro" id="IPR000067">
    <property type="entry name" value="FlgMring_FliF"/>
</dbReference>
<dbReference type="InterPro" id="IPR043427">
    <property type="entry name" value="YscJ/FliF"/>
</dbReference>
<dbReference type="RefSeq" id="WP_049835941.1">
    <property type="nucleotide sequence ID" value="NZ_CP012160.1"/>
</dbReference>
<dbReference type="GO" id="GO:0003774">
    <property type="term" value="F:cytoskeletal motor activity"/>
    <property type="evidence" value="ECO:0007669"/>
    <property type="project" value="InterPro"/>
</dbReference>
<feature type="transmembrane region" description="Helical" evidence="11">
    <location>
        <begin position="422"/>
        <end position="440"/>
    </location>
</feature>
<evidence type="ECO:0000256" key="4">
    <source>
        <dbReference type="ARBA" id="ARBA00022475"/>
    </source>
</evidence>
<comment type="subcellular location">
    <subcellularLocation>
        <location evidence="1 9">Bacterial flagellum basal body</location>
    </subcellularLocation>
    <subcellularLocation>
        <location evidence="2">Cell membrane</location>
        <topology evidence="2">Multi-pass membrane protein</topology>
    </subcellularLocation>
</comment>
<dbReference type="PRINTS" id="PR01009">
    <property type="entry name" value="FLGMRINGFLIF"/>
</dbReference>
<dbReference type="STRING" id="1458307.OSB_32760"/>
<feature type="transmembrane region" description="Helical" evidence="11">
    <location>
        <begin position="17"/>
        <end position="34"/>
    </location>
</feature>
<dbReference type="PANTHER" id="PTHR30046">
    <property type="entry name" value="FLAGELLAR M-RING PROTEIN"/>
    <property type="match status" value="1"/>
</dbReference>
<keyword evidence="12" id="KW-0966">Cell projection</keyword>
<protein>
    <recommendedName>
        <fullName evidence="9">Flagellar M-ring protein</fullName>
    </recommendedName>
</protein>
<evidence type="ECO:0000256" key="9">
    <source>
        <dbReference type="PIRNR" id="PIRNR004862"/>
    </source>
</evidence>
<dbReference type="OrthoDB" id="9807026at2"/>
<evidence type="ECO:0000256" key="3">
    <source>
        <dbReference type="ARBA" id="ARBA00007971"/>
    </source>
</evidence>
<dbReference type="GO" id="GO:0009431">
    <property type="term" value="C:bacterial-type flagellum basal body, MS ring"/>
    <property type="evidence" value="ECO:0007669"/>
    <property type="project" value="InterPro"/>
</dbReference>
<dbReference type="PATRIC" id="fig|1458307.3.peg.3299"/>
<dbReference type="InterPro" id="IPR045851">
    <property type="entry name" value="AMP-bd_C_sf"/>
</dbReference>
<keyword evidence="7 11" id="KW-0472">Membrane</keyword>
<name>A0A0K0YA31_9RHOB</name>
<accession>A0A0K0YA31</accession>
<evidence type="ECO:0000256" key="8">
    <source>
        <dbReference type="ARBA" id="ARBA00023143"/>
    </source>
</evidence>
<reference evidence="12 13" key="1">
    <citation type="journal article" date="2015" name="Genome Announc.">
        <title>Closed Genome Sequence of Octadecabacter temperatus SB1, the First Mesophilic Species of the Genus Octadecabacter.</title>
        <authorList>
            <person name="Voget S."/>
            <person name="Billerbeck S."/>
            <person name="Simon M."/>
            <person name="Daniel R."/>
        </authorList>
    </citation>
    <scope>NUCLEOTIDE SEQUENCE [LARGE SCALE GENOMIC DNA]</scope>
    <source>
        <strain evidence="12 13">SB1</strain>
    </source>
</reference>
<keyword evidence="6 11" id="KW-1133">Transmembrane helix</keyword>
<dbReference type="InterPro" id="IPR006182">
    <property type="entry name" value="FliF_N_dom"/>
</dbReference>
<keyword evidence="12" id="KW-0969">Cilium</keyword>
<evidence type="ECO:0000256" key="2">
    <source>
        <dbReference type="ARBA" id="ARBA00004651"/>
    </source>
</evidence>
<evidence type="ECO:0000256" key="1">
    <source>
        <dbReference type="ARBA" id="ARBA00004117"/>
    </source>
</evidence>
<evidence type="ECO:0000256" key="6">
    <source>
        <dbReference type="ARBA" id="ARBA00022989"/>
    </source>
</evidence>
<dbReference type="PANTHER" id="PTHR30046:SF0">
    <property type="entry name" value="FLAGELLAR M-RING PROTEIN"/>
    <property type="match status" value="1"/>
</dbReference>
<keyword evidence="5 11" id="KW-0812">Transmembrane</keyword>
<gene>
    <name evidence="12" type="primary">fliF</name>
    <name evidence="12" type="ORF">OSB_32760</name>
</gene>